<evidence type="ECO:0000256" key="4">
    <source>
        <dbReference type="RuleBase" id="RU000383"/>
    </source>
</evidence>
<keyword evidence="1" id="KW-0132">Cell division</keyword>
<dbReference type="SMART" id="SM00385">
    <property type="entry name" value="CYCLIN"/>
    <property type="match status" value="1"/>
</dbReference>
<evidence type="ECO:0000256" key="3">
    <source>
        <dbReference type="ARBA" id="ARBA00023306"/>
    </source>
</evidence>
<feature type="domain" description="Cyclin-like" evidence="5">
    <location>
        <begin position="101"/>
        <end position="191"/>
    </location>
</feature>
<proteinExistence type="inferred from homology"/>
<protein>
    <recommendedName>
        <fullName evidence="5">Cyclin-like domain-containing protein</fullName>
    </recommendedName>
</protein>
<evidence type="ECO:0000256" key="1">
    <source>
        <dbReference type="ARBA" id="ARBA00022618"/>
    </source>
</evidence>
<dbReference type="InterPro" id="IPR004367">
    <property type="entry name" value="Cyclin_C-dom"/>
</dbReference>
<organism evidence="6 7">
    <name type="scientific">Rehmannia glutinosa</name>
    <name type="common">Chinese foxglove</name>
    <dbReference type="NCBI Taxonomy" id="99300"/>
    <lineage>
        <taxon>Eukaryota</taxon>
        <taxon>Viridiplantae</taxon>
        <taxon>Streptophyta</taxon>
        <taxon>Embryophyta</taxon>
        <taxon>Tracheophyta</taxon>
        <taxon>Spermatophyta</taxon>
        <taxon>Magnoliopsida</taxon>
        <taxon>eudicotyledons</taxon>
        <taxon>Gunneridae</taxon>
        <taxon>Pentapetalae</taxon>
        <taxon>asterids</taxon>
        <taxon>lamiids</taxon>
        <taxon>Lamiales</taxon>
        <taxon>Orobanchaceae</taxon>
        <taxon>Rehmannieae</taxon>
        <taxon>Rehmannia</taxon>
    </lineage>
</organism>
<accession>A0ABR0WSD1</accession>
<dbReference type="SUPFAM" id="SSF47954">
    <property type="entry name" value="Cyclin-like"/>
    <property type="match status" value="1"/>
</dbReference>
<evidence type="ECO:0000259" key="5">
    <source>
        <dbReference type="SMART" id="SM00385"/>
    </source>
</evidence>
<keyword evidence="2 4" id="KW-0195">Cyclin</keyword>
<keyword evidence="7" id="KW-1185">Reference proteome</keyword>
<dbReference type="PANTHER" id="PTHR10177">
    <property type="entry name" value="CYCLINS"/>
    <property type="match status" value="1"/>
</dbReference>
<reference evidence="6 7" key="1">
    <citation type="journal article" date="2021" name="Comput. Struct. Biotechnol. J.">
        <title>De novo genome assembly of the potent medicinal plant Rehmannia glutinosa using nanopore technology.</title>
        <authorList>
            <person name="Ma L."/>
            <person name="Dong C."/>
            <person name="Song C."/>
            <person name="Wang X."/>
            <person name="Zheng X."/>
            <person name="Niu Y."/>
            <person name="Chen S."/>
            <person name="Feng W."/>
        </authorList>
    </citation>
    <scope>NUCLEOTIDE SEQUENCE [LARGE SCALE GENOMIC DNA]</scope>
    <source>
        <strain evidence="6">DH-2019</strain>
    </source>
</reference>
<dbReference type="CDD" id="cd20544">
    <property type="entry name" value="CYCLIN_AtCycD-like_rpt2"/>
    <property type="match status" value="1"/>
</dbReference>
<dbReference type="InterPro" id="IPR006671">
    <property type="entry name" value="Cyclin_N"/>
</dbReference>
<dbReference type="InterPro" id="IPR036915">
    <property type="entry name" value="Cyclin-like_sf"/>
</dbReference>
<dbReference type="Pfam" id="PF02984">
    <property type="entry name" value="Cyclin_C"/>
    <property type="match status" value="1"/>
</dbReference>
<evidence type="ECO:0000313" key="7">
    <source>
        <dbReference type="Proteomes" id="UP001318860"/>
    </source>
</evidence>
<comment type="caution">
    <text evidence="6">The sequence shown here is derived from an EMBL/GenBank/DDBJ whole genome shotgun (WGS) entry which is preliminary data.</text>
</comment>
<dbReference type="Proteomes" id="UP001318860">
    <property type="component" value="Unassembled WGS sequence"/>
</dbReference>
<evidence type="ECO:0000256" key="2">
    <source>
        <dbReference type="ARBA" id="ARBA00023127"/>
    </source>
</evidence>
<gene>
    <name evidence="6" type="ORF">DH2020_015299</name>
</gene>
<dbReference type="InterPro" id="IPR013763">
    <property type="entry name" value="Cyclin-like_dom"/>
</dbReference>
<comment type="similarity">
    <text evidence="4">Belongs to the cyclin family.</text>
</comment>
<sequence>MADYNSFDCAASDLLCNEETKGLGFFDNDFVDQIYQSNGEKGELFSCKGSDLEASVYLPCLSEQCIVWMVEREKMHLPRNDYLERLKCGELDVGLRRWALDWMFKVCARYNYSELCLYSAMSYFDRFLSVYEFPVCSLEGGDKKWAVQLIAVACLSLAAKIEEVNVPSTVDLQIKAYTPCNFIDYYLRKMNNGEFPSGHTIDRSLRIIISTIEDIDFLEFRPSEIAAAVAMYVAGEKLQTIDIDKTLFGLIGIEKVGESFEVP</sequence>
<keyword evidence="3" id="KW-0131">Cell cycle</keyword>
<name>A0ABR0WSD1_REHGL</name>
<dbReference type="EMBL" id="JABTTQ020000008">
    <property type="protein sequence ID" value="KAK6150367.1"/>
    <property type="molecule type" value="Genomic_DNA"/>
</dbReference>
<dbReference type="InterPro" id="IPR039361">
    <property type="entry name" value="Cyclin"/>
</dbReference>
<dbReference type="Pfam" id="PF00134">
    <property type="entry name" value="Cyclin_N"/>
    <property type="match status" value="1"/>
</dbReference>
<evidence type="ECO:0000313" key="6">
    <source>
        <dbReference type="EMBL" id="KAK6150367.1"/>
    </source>
</evidence>
<dbReference type="Gene3D" id="1.10.472.10">
    <property type="entry name" value="Cyclin-like"/>
    <property type="match status" value="3"/>
</dbReference>